<proteinExistence type="predicted"/>
<sequence>MLSATWHDLAVVPAELRLDPTLVCGQAFRWKSTGPSEWTCAIFGHVVDLKQTETSVLFRSLGRLSTATKSDDELKSLLCDYFQLHVSLTGLCEKWIEVDPEFKGLAQTQLGVRILRQPVVENTLTFIASSNNNIKRITMLVDKLCKQYGVSIETEKGAFHTFPTIQAIAEDSKIEQTMKELGFGYRAKYYAKTIQSLVQAGDPDVYLESLRSEPAEVARVELMKLSGIGPKVADCILLMSLDKTDAVPVDTHIWQVARKRYVGKSIDPNSVLAADKQERIRELVRQLNAIKSPSTKAYQLAQELIVTLFSPYAGWAQGMLFSDDLVVVPVAGVAKRKLEAE</sequence>
<dbReference type="EMBL" id="JANBVB010001980">
    <property type="protein sequence ID" value="KAJ2888780.1"/>
    <property type="molecule type" value="Genomic_DNA"/>
</dbReference>
<dbReference type="EC" id="4.2.99.18" evidence="1"/>
<evidence type="ECO:0000313" key="2">
    <source>
        <dbReference type="Proteomes" id="UP001139981"/>
    </source>
</evidence>
<reference evidence="1" key="1">
    <citation type="submission" date="2022-07" db="EMBL/GenBank/DDBJ databases">
        <title>Phylogenomic reconstructions and comparative analyses of Kickxellomycotina fungi.</title>
        <authorList>
            <person name="Reynolds N.K."/>
            <person name="Stajich J.E."/>
            <person name="Barry K."/>
            <person name="Grigoriev I.V."/>
            <person name="Crous P."/>
            <person name="Smith M.E."/>
        </authorList>
    </citation>
    <scope>NUCLEOTIDE SEQUENCE</scope>
    <source>
        <strain evidence="1">CBS 190363</strain>
    </source>
</reference>
<evidence type="ECO:0000313" key="1">
    <source>
        <dbReference type="EMBL" id="KAJ2888780.1"/>
    </source>
</evidence>
<comment type="caution">
    <text evidence="1">The sequence shown here is derived from an EMBL/GenBank/DDBJ whole genome shotgun (WGS) entry which is preliminary data.</text>
</comment>
<keyword evidence="2" id="KW-1185">Reference proteome</keyword>
<accession>A0ACC1LY86</accession>
<dbReference type="Proteomes" id="UP001139981">
    <property type="component" value="Unassembled WGS sequence"/>
</dbReference>
<gene>
    <name evidence="1" type="primary">OGG1</name>
    <name evidence="1" type="ORF">IWW38_004881</name>
</gene>
<protein>
    <submittedName>
        <fullName evidence="1">8-oxoguanine glycosylase ogg1</fullName>
        <ecNumber evidence="1">4.2.99.18</ecNumber>
    </submittedName>
</protein>
<name>A0ACC1LY86_9FUNG</name>
<organism evidence="1 2">
    <name type="scientific">Coemansia aciculifera</name>
    <dbReference type="NCBI Taxonomy" id="417176"/>
    <lineage>
        <taxon>Eukaryota</taxon>
        <taxon>Fungi</taxon>
        <taxon>Fungi incertae sedis</taxon>
        <taxon>Zoopagomycota</taxon>
        <taxon>Kickxellomycotina</taxon>
        <taxon>Kickxellomycetes</taxon>
        <taxon>Kickxellales</taxon>
        <taxon>Kickxellaceae</taxon>
        <taxon>Coemansia</taxon>
    </lineage>
</organism>
<keyword evidence="1" id="KW-0456">Lyase</keyword>